<dbReference type="Proteomes" id="UP001165101">
    <property type="component" value="Unassembled WGS sequence"/>
</dbReference>
<organism evidence="1 2">
    <name type="scientific">Candida boidinii</name>
    <name type="common">Yeast</name>
    <dbReference type="NCBI Taxonomy" id="5477"/>
    <lineage>
        <taxon>Eukaryota</taxon>
        <taxon>Fungi</taxon>
        <taxon>Dikarya</taxon>
        <taxon>Ascomycota</taxon>
        <taxon>Saccharomycotina</taxon>
        <taxon>Pichiomycetes</taxon>
        <taxon>Pichiales</taxon>
        <taxon>Pichiaceae</taxon>
        <taxon>Ogataea</taxon>
        <taxon>Ogataea/Candida clade</taxon>
    </lineage>
</organism>
<proteinExistence type="predicted"/>
<evidence type="ECO:0000313" key="1">
    <source>
        <dbReference type="EMBL" id="GME92441.1"/>
    </source>
</evidence>
<accession>A0ACB5TPT8</accession>
<protein>
    <submittedName>
        <fullName evidence="1">Unnamed protein product</fullName>
    </submittedName>
</protein>
<keyword evidence="2" id="KW-1185">Reference proteome</keyword>
<dbReference type="EMBL" id="BSXV01001318">
    <property type="protein sequence ID" value="GME92441.1"/>
    <property type="molecule type" value="Genomic_DNA"/>
</dbReference>
<sequence>MFKRLYSTIQSGSKYTKDFKTYLKLDNGKIGSFFHDVPINYNPIDKTVNMIVEIPRWTNGKFEINGNLPCNPIIQDTKKGKLRFVNNIYPHHGYPHNYGAIPRTWEDSTKITEFSKDLKLSGDNDPLDIIDIGSEILKIGDIKKIKILGSLALIDDGELDWKIIGINSTDKLFNELNNLNDINLKMPNLLNDIKRWFKIYKLPTGKSENNFAFNGEFKDQDFTINIINECNKDWENLINNKIQTNDKLPINLNSTIENSPGFTEFTESDLDLKPAGKDADIPKDVDDVFYYK</sequence>
<reference evidence="1" key="1">
    <citation type="submission" date="2023-04" db="EMBL/GenBank/DDBJ databases">
        <title>Candida boidinii NBRC 1967.</title>
        <authorList>
            <person name="Ichikawa N."/>
            <person name="Sato H."/>
            <person name="Tonouchi N."/>
        </authorList>
    </citation>
    <scope>NUCLEOTIDE SEQUENCE</scope>
    <source>
        <strain evidence="1">NBRC 1967</strain>
    </source>
</reference>
<gene>
    <name evidence="1" type="ORF">Cboi01_000275100</name>
</gene>
<name>A0ACB5TPT8_CANBO</name>
<comment type="caution">
    <text evidence="1">The sequence shown here is derived from an EMBL/GenBank/DDBJ whole genome shotgun (WGS) entry which is preliminary data.</text>
</comment>
<evidence type="ECO:0000313" key="2">
    <source>
        <dbReference type="Proteomes" id="UP001165101"/>
    </source>
</evidence>